<reference evidence="3" key="1">
    <citation type="journal article" date="2014" name="Genome Biol.">
        <title>Genome analysis of a major urban malaria vector mosquito, Anopheles stephensi.</title>
        <authorList>
            <person name="Jiang X."/>
            <person name="Peery A."/>
            <person name="Hall A.B."/>
            <person name="Sharma A."/>
            <person name="Chen X.G."/>
            <person name="Waterhouse R.M."/>
            <person name="Komissarov A."/>
            <person name="Riehle M.M."/>
            <person name="Shouche Y."/>
            <person name="Sharakhova M.V."/>
            <person name="Lawson D."/>
            <person name="Pakpour N."/>
            <person name="Arensburger P."/>
            <person name="Davidson V.L."/>
            <person name="Eiglmeier K."/>
            <person name="Emrich S."/>
            <person name="George P."/>
            <person name="Kennedy R.C."/>
            <person name="Mane S.P."/>
            <person name="Maslen G."/>
            <person name="Oringanje C."/>
            <person name="Qi Y."/>
            <person name="Settlage R."/>
            <person name="Tojo M."/>
            <person name="Tubio J.M."/>
            <person name="Unger M.F."/>
            <person name="Wang B."/>
            <person name="Vernick K.D."/>
            <person name="Ribeiro J.M."/>
            <person name="James A.A."/>
            <person name="Michel K."/>
            <person name="Riehle M.A."/>
            <person name="Luckhart S."/>
            <person name="Sharakhov I.V."/>
            <person name="Tu Z."/>
        </authorList>
    </citation>
    <scope>NUCLEOTIDE SEQUENCE [LARGE SCALE GENOMIC DNA]</scope>
    <source>
        <strain evidence="3">Indian</strain>
    </source>
</reference>
<dbReference type="VEuPathDB" id="VectorBase:ASTEI01670"/>
<sequence length="316" mass="36108">MAISCLKSATSSKPAENSFLFTPCHCPVGKLLLQQQQQQVRCEKPRIPTVHRVSRRTQYLAKPRLPRCRYEPRAVARGPKQTEVCRAYKEPYASKRLQQLALPHVRKLVAAQQEYRRFIARRQQDQLEKRIKKSIFTVYSRLANVRLPSVDKMKGMSPEEWQKHQDWLVRNAQPKQAPAPDEPKRERKPLAVLINRIESLSEPRFARKKFTGPGKPGPAAKPAALKAMASDHVAKLAEPLERRRRAKGVVLEDTRLPENVLKAVASSRVAELAVAKSYRNVNNEYRDNPFTVEPNALKAKPTDRILELAKPKKAKK</sequence>
<dbReference type="VEuPathDB" id="VectorBase:ASTEI20_044065"/>
<dbReference type="Pfam" id="PF14912">
    <property type="entry name" value="THEG"/>
    <property type="match status" value="3"/>
</dbReference>
<organism evidence="2 3">
    <name type="scientific">Anopheles stephensi</name>
    <name type="common">Indo-Pakistan malaria mosquito</name>
    <dbReference type="NCBI Taxonomy" id="30069"/>
    <lineage>
        <taxon>Eukaryota</taxon>
        <taxon>Metazoa</taxon>
        <taxon>Ecdysozoa</taxon>
        <taxon>Arthropoda</taxon>
        <taxon>Hexapoda</taxon>
        <taxon>Insecta</taxon>
        <taxon>Pterygota</taxon>
        <taxon>Neoptera</taxon>
        <taxon>Endopterygota</taxon>
        <taxon>Diptera</taxon>
        <taxon>Nematocera</taxon>
        <taxon>Culicoidea</taxon>
        <taxon>Culicidae</taxon>
        <taxon>Anophelinae</taxon>
        <taxon>Anopheles</taxon>
    </lineage>
</organism>
<dbReference type="PANTHER" id="PTHR15901">
    <property type="entry name" value="TESTICULAR HAPLOID EXPRESSED GENE PROTEIN"/>
    <property type="match status" value="1"/>
</dbReference>
<name>A0A182XZN4_ANOST</name>
<keyword evidence="3" id="KW-1185">Reference proteome</keyword>
<dbReference type="OMA" id="RHERMFV"/>
<dbReference type="InterPro" id="IPR042401">
    <property type="entry name" value="SPMAP2-like"/>
</dbReference>
<proteinExistence type="predicted"/>
<dbReference type="VEuPathDB" id="VectorBase:ASTE006414"/>
<reference evidence="2" key="2">
    <citation type="submission" date="2020-05" db="UniProtKB">
        <authorList>
            <consortium name="EnsemblMetazoa"/>
        </authorList>
    </citation>
    <scope>IDENTIFICATION</scope>
    <source>
        <strain evidence="2">Indian</strain>
    </source>
</reference>
<dbReference type="EnsemblMetazoa" id="ASTEI01670-RA">
    <property type="protein sequence ID" value="ASTEI01670-PA"/>
    <property type="gene ID" value="ASTEI01670"/>
</dbReference>
<evidence type="ECO:0000313" key="2">
    <source>
        <dbReference type="EnsemblMetazoa" id="ASTEI01670-PA"/>
    </source>
</evidence>
<dbReference type="Proteomes" id="UP000076408">
    <property type="component" value="Unassembled WGS sequence"/>
</dbReference>
<evidence type="ECO:0008006" key="4">
    <source>
        <dbReference type="Google" id="ProtNLM"/>
    </source>
</evidence>
<evidence type="ECO:0000313" key="3">
    <source>
        <dbReference type="Proteomes" id="UP000076408"/>
    </source>
</evidence>
<dbReference type="AlphaFoldDB" id="A0A182XZN4"/>
<keyword evidence="1" id="KW-0677">Repeat</keyword>
<dbReference type="PANTHER" id="PTHR15901:SF16">
    <property type="entry name" value="TESTICULAR HAPLOID EXPRESSED GENE PROTEIN"/>
    <property type="match status" value="1"/>
</dbReference>
<protein>
    <recommendedName>
        <fullName evidence="4">Testicular haploid expressed protein</fullName>
    </recommendedName>
</protein>
<accession>A0A182XZN4</accession>
<dbReference type="InterPro" id="IPR006623">
    <property type="entry name" value="THEG"/>
</dbReference>
<dbReference type="SMART" id="SM00705">
    <property type="entry name" value="THEG"/>
    <property type="match status" value="6"/>
</dbReference>
<evidence type="ECO:0000256" key="1">
    <source>
        <dbReference type="ARBA" id="ARBA00022737"/>
    </source>
</evidence>